<proteinExistence type="predicted"/>
<name>A9U440_PHYPA</name>
<dbReference type="EMBL" id="DS545368">
    <property type="protein sequence ID" value="EDQ49572.1"/>
    <property type="molecule type" value="Genomic_DNA"/>
</dbReference>
<dbReference type="AlphaFoldDB" id="A9U440"/>
<sequence>MERPTAATRNRPLMLKKCNIESLAPRSSRPELTKSSIIIFECLLNNCDSRVSISHCPCVLETYARTAGMKILRRMWLRCYGALLGAVKNSVRRLVRIRDVENRVAFQVPVAHCTSLQRSVLAGFPNATLKFLLMTKGNGKSFAGLAVKDEAPMESWLVNNSSRTAAPLGYRFLLNERYHLGECGESSRLQLAICSGGGTLVGWVGVLSSVHEVFIGLCCQCGSLVQRASPPL</sequence>
<gene>
    <name evidence="1" type="ORF">PHYPADRAFT_173566</name>
</gene>
<evidence type="ECO:0000313" key="1">
    <source>
        <dbReference type="EMBL" id="EDQ49572.1"/>
    </source>
</evidence>
<accession>A9U440</accession>
<protein>
    <submittedName>
        <fullName evidence="1">Predicted protein</fullName>
    </submittedName>
</protein>
<reference evidence="1" key="1">
    <citation type="journal article" date="2008" name="Science">
        <title>The Physcomitrella genome reveals evolutionary insights into the conquest of land by plants.</title>
        <authorList>
            <person name="Rensing S."/>
            <person name="Lang D."/>
            <person name="Zimmer A."/>
            <person name="Terry A."/>
            <person name="Salamov A."/>
            <person name="Shapiro H."/>
            <person name="Nishiyama T."/>
            <person name="Perroud P.-F."/>
            <person name="Lindquist E."/>
            <person name="Kamisugi Y."/>
            <person name="Tanahashi T."/>
            <person name="Sakakibara K."/>
            <person name="Fujita T."/>
            <person name="Oishi K."/>
            <person name="Shin-I T."/>
            <person name="Kuroki Y."/>
            <person name="Toyoda A."/>
            <person name="Suzuki Y."/>
            <person name="Hashimoto A."/>
            <person name="Yamaguchi K."/>
            <person name="Sugano A."/>
            <person name="Kohara Y."/>
            <person name="Fujiyama A."/>
            <person name="Anterola A."/>
            <person name="Aoki S."/>
            <person name="Ashton N."/>
            <person name="Barbazuk W.B."/>
            <person name="Barker E."/>
            <person name="Bennetzen J."/>
            <person name="Bezanilla M."/>
            <person name="Blankenship R."/>
            <person name="Cho S.H."/>
            <person name="Dutcher S."/>
            <person name="Estelle M."/>
            <person name="Fawcett J.A."/>
            <person name="Gundlach H."/>
            <person name="Hanada K."/>
            <person name="Heyl A."/>
            <person name="Hicks K.A."/>
            <person name="Hugh J."/>
            <person name="Lohr M."/>
            <person name="Mayer K."/>
            <person name="Melkozernov A."/>
            <person name="Murata T."/>
            <person name="Nelson D."/>
            <person name="Pils B."/>
            <person name="Prigge M."/>
            <person name="Reiss B."/>
            <person name="Renner T."/>
            <person name="Rombauts S."/>
            <person name="Rushton P."/>
            <person name="Sanderfoot A."/>
            <person name="Schween G."/>
            <person name="Shiu S.-H."/>
            <person name="Stueber K."/>
            <person name="Theodoulou F.L."/>
            <person name="Tu H."/>
            <person name="Van de Peer Y."/>
            <person name="Verrier P.J."/>
            <person name="Waters E."/>
            <person name="Wood A."/>
            <person name="Yang L."/>
            <person name="Cove D."/>
            <person name="Cuming A."/>
            <person name="Hasebe M."/>
            <person name="Lucas S."/>
            <person name="Mishler D.B."/>
            <person name="Reski R."/>
            <person name="Grigoriev I."/>
            <person name="Quatrano R.S."/>
            <person name="Boore J.L."/>
        </authorList>
    </citation>
    <scope>NUCLEOTIDE SEQUENCE [LARGE SCALE GENOMIC DNA]</scope>
</reference>
<organism>
    <name type="scientific">Physcomitrium patens</name>
    <name type="common">Spreading-leaved earth moss</name>
    <name type="synonym">Physcomitrella patens</name>
    <dbReference type="NCBI Taxonomy" id="3218"/>
    <lineage>
        <taxon>Eukaryota</taxon>
        <taxon>Viridiplantae</taxon>
        <taxon>Streptophyta</taxon>
        <taxon>Embryophyta</taxon>
        <taxon>Bryophyta</taxon>
        <taxon>Bryophytina</taxon>
        <taxon>Bryopsida</taxon>
        <taxon>Funariidae</taxon>
        <taxon>Funariales</taxon>
        <taxon>Funariaceae</taxon>
        <taxon>Physcomitrium</taxon>
    </lineage>
</organism>